<reference evidence="2 3" key="1">
    <citation type="submission" date="2024-04" db="EMBL/GenBank/DDBJ databases">
        <title>Flavobacterium sp. DGU38 16S ribosomal RNA gene Genome sequencing and assembly.</title>
        <authorList>
            <person name="Park S."/>
        </authorList>
    </citation>
    <scope>NUCLEOTIDE SEQUENCE [LARGE SCALE GENOMIC DNA]</scope>
    <source>
        <strain evidence="2 3">DGU38</strain>
    </source>
</reference>
<dbReference type="SUPFAM" id="SSF46955">
    <property type="entry name" value="Putative DNA-binding domain"/>
    <property type="match status" value="1"/>
</dbReference>
<organism evidence="2 3">
    <name type="scientific">Flavobacterium calami</name>
    <dbReference type="NCBI Taxonomy" id="3139144"/>
    <lineage>
        <taxon>Bacteria</taxon>
        <taxon>Pseudomonadati</taxon>
        <taxon>Bacteroidota</taxon>
        <taxon>Flavobacteriia</taxon>
        <taxon>Flavobacteriales</taxon>
        <taxon>Flavobacteriaceae</taxon>
        <taxon>Flavobacterium</taxon>
    </lineage>
</organism>
<dbReference type="Pfam" id="PF12728">
    <property type="entry name" value="HTH_17"/>
    <property type="match status" value="1"/>
</dbReference>
<dbReference type="InterPro" id="IPR009061">
    <property type="entry name" value="DNA-bd_dom_put_sf"/>
</dbReference>
<dbReference type="RefSeq" id="WP_341688278.1">
    <property type="nucleotide sequence ID" value="NZ_JBBYHS010000001.1"/>
</dbReference>
<feature type="domain" description="Helix-turn-helix" evidence="1">
    <location>
        <begin position="41"/>
        <end position="85"/>
    </location>
</feature>
<evidence type="ECO:0000313" key="3">
    <source>
        <dbReference type="Proteomes" id="UP001485226"/>
    </source>
</evidence>
<sequence>MTNSILLQNVSPEALTELIKEGVKSQLEDFKNNFNTQTDELLTREQTCDYLQINSSTLWHWTNKGKVIAHGIGNRRYYKKAELLECLTPLKNKAMSTINTQSLNTDSDGQVKGKHFQDQFNSVYKGFFEQPQSMKMLSVKLNIDRSNICWFCRELRINNKICIAKKGVCKVTNRVVNFYTTNPDLFAKSNQLKMF</sequence>
<protein>
    <submittedName>
        <fullName evidence="2">Helix-turn-helix domain-containing protein</fullName>
    </submittedName>
</protein>
<evidence type="ECO:0000259" key="1">
    <source>
        <dbReference type="Pfam" id="PF12728"/>
    </source>
</evidence>
<dbReference type="Proteomes" id="UP001485226">
    <property type="component" value="Unassembled WGS sequence"/>
</dbReference>
<dbReference type="InterPro" id="IPR041657">
    <property type="entry name" value="HTH_17"/>
</dbReference>
<gene>
    <name evidence="2" type="ORF">AAEO57_00190</name>
</gene>
<dbReference type="EMBL" id="JBBYHS010000001">
    <property type="protein sequence ID" value="MEL1252174.1"/>
    <property type="molecule type" value="Genomic_DNA"/>
</dbReference>
<keyword evidence="3" id="KW-1185">Reference proteome</keyword>
<name>A0ABU9IJG3_9FLAO</name>
<evidence type="ECO:0000313" key="2">
    <source>
        <dbReference type="EMBL" id="MEL1252174.1"/>
    </source>
</evidence>
<proteinExistence type="predicted"/>
<accession>A0ABU9IJG3</accession>
<comment type="caution">
    <text evidence="2">The sequence shown here is derived from an EMBL/GenBank/DDBJ whole genome shotgun (WGS) entry which is preliminary data.</text>
</comment>